<evidence type="ECO:0000256" key="2">
    <source>
        <dbReference type="PROSITE-ProRule" id="PRU00703"/>
    </source>
</evidence>
<dbReference type="CDD" id="cd17780">
    <property type="entry name" value="CBS_pair_arch1_repeat1"/>
    <property type="match status" value="1"/>
</dbReference>
<dbReference type="AlphaFoldDB" id="A0ABD6BDH8"/>
<feature type="domain" description="CBS" evidence="4">
    <location>
        <begin position="229"/>
        <end position="288"/>
    </location>
</feature>
<reference evidence="5 6" key="1">
    <citation type="journal article" date="2019" name="Int. J. Syst. Evol. Microbiol.">
        <title>The Global Catalogue of Microorganisms (GCM) 10K type strain sequencing project: providing services to taxonomists for standard genome sequencing and annotation.</title>
        <authorList>
            <consortium name="The Broad Institute Genomics Platform"/>
            <consortium name="The Broad Institute Genome Sequencing Center for Infectious Disease"/>
            <person name="Wu L."/>
            <person name="Ma J."/>
        </authorList>
    </citation>
    <scope>NUCLEOTIDE SEQUENCE [LARGE SCALE GENOMIC DNA]</scope>
    <source>
        <strain evidence="5 6">CGMCC 1.12230</strain>
    </source>
</reference>
<dbReference type="InterPro" id="IPR036567">
    <property type="entry name" value="RHF-like"/>
</dbReference>
<dbReference type="RefSeq" id="WP_390283588.1">
    <property type="nucleotide sequence ID" value="NZ_JBHUDI010000001.1"/>
</dbReference>
<dbReference type="SMART" id="SM00116">
    <property type="entry name" value="CBS"/>
    <property type="match status" value="3"/>
</dbReference>
<dbReference type="PROSITE" id="PS51371">
    <property type="entry name" value="CBS"/>
    <property type="match status" value="2"/>
</dbReference>
<protein>
    <submittedName>
        <fullName evidence="5">CBS domain-containing protein</fullName>
    </submittedName>
</protein>
<feature type="region of interest" description="Disordered" evidence="3">
    <location>
        <begin position="184"/>
        <end position="216"/>
    </location>
</feature>
<dbReference type="PANTHER" id="PTHR43080:SF2">
    <property type="entry name" value="CBS DOMAIN-CONTAINING PROTEIN"/>
    <property type="match status" value="1"/>
</dbReference>
<dbReference type="InterPro" id="IPR051257">
    <property type="entry name" value="Diverse_CBS-Domain"/>
</dbReference>
<name>A0ABD6BDH8_9EURY</name>
<dbReference type="SUPFAM" id="SSF54631">
    <property type="entry name" value="CBS-domain pair"/>
    <property type="match status" value="2"/>
</dbReference>
<dbReference type="Gene3D" id="3.10.580.10">
    <property type="entry name" value="CBS-domain"/>
    <property type="match status" value="3"/>
</dbReference>
<keyword evidence="6" id="KW-1185">Reference proteome</keyword>
<dbReference type="SUPFAM" id="SSF69754">
    <property type="entry name" value="Ribosome binding protein Y (YfiA homologue)"/>
    <property type="match status" value="1"/>
</dbReference>
<evidence type="ECO:0000256" key="1">
    <source>
        <dbReference type="ARBA" id="ARBA00023122"/>
    </source>
</evidence>
<dbReference type="InterPro" id="IPR000644">
    <property type="entry name" value="CBS_dom"/>
</dbReference>
<gene>
    <name evidence="5" type="ORF">ACFR99_01340</name>
</gene>
<dbReference type="Pfam" id="PF00571">
    <property type="entry name" value="CBS"/>
    <property type="match status" value="4"/>
</dbReference>
<dbReference type="Gene3D" id="3.30.160.100">
    <property type="entry name" value="Ribosome hibernation promotion factor-like"/>
    <property type="match status" value="1"/>
</dbReference>
<dbReference type="InterPro" id="IPR046342">
    <property type="entry name" value="CBS_dom_sf"/>
</dbReference>
<comment type="caution">
    <text evidence="5">The sequence shown here is derived from an EMBL/GenBank/DDBJ whole genome shotgun (WGS) entry which is preliminary data.</text>
</comment>
<dbReference type="EMBL" id="JBHUDI010000001">
    <property type="protein sequence ID" value="MFD1562213.1"/>
    <property type="molecule type" value="Genomic_DNA"/>
</dbReference>
<organism evidence="5 6">
    <name type="scientific">Haloarchaeobius amylolyticus</name>
    <dbReference type="NCBI Taxonomy" id="1198296"/>
    <lineage>
        <taxon>Archaea</taxon>
        <taxon>Methanobacteriati</taxon>
        <taxon>Methanobacteriota</taxon>
        <taxon>Stenosarchaea group</taxon>
        <taxon>Halobacteria</taxon>
        <taxon>Halobacteriales</taxon>
        <taxon>Halorubellaceae</taxon>
        <taxon>Haloarchaeobius</taxon>
    </lineage>
</organism>
<feature type="domain" description="CBS" evidence="4">
    <location>
        <begin position="127"/>
        <end position="183"/>
    </location>
</feature>
<accession>A0ABD6BDH8</accession>
<evidence type="ECO:0000313" key="6">
    <source>
        <dbReference type="Proteomes" id="UP001597076"/>
    </source>
</evidence>
<evidence type="ECO:0000259" key="4">
    <source>
        <dbReference type="PROSITE" id="PS51371"/>
    </source>
</evidence>
<evidence type="ECO:0000313" key="5">
    <source>
        <dbReference type="EMBL" id="MFD1562213.1"/>
    </source>
</evidence>
<dbReference type="PANTHER" id="PTHR43080">
    <property type="entry name" value="CBS DOMAIN-CONTAINING PROTEIN CBSX3, MITOCHONDRIAL"/>
    <property type="match status" value="1"/>
</dbReference>
<sequence length="405" mass="44460">MDISDIVSEEYVEFTPETPVSKLVGTFADSEVKGVVIRDDEFEGVVTRKQLASSHHKPNEKLGSLVWHVPHLAPDEDIRKVAQLMIDSDSHLLPVFEGHELLGVVTVDGILEKVEPYLDAATVAEAYSGELVSLDPTATLGKALHTFRDHQITHLPIIEDDTAVGILSLYDVVGLTVRAEIQSQGGDAGGTDSFGGEISSSTGRAGRGGFGAREGESDRMLDLPIRDVMASPVRTIRPDETLEVAVEEMVAADASSLVVTENGSPYGIVTKTDVLDSLTWEAGGNRGVQIYGTDLIDDITYDEIVAQVEKFDDRDHGMNVLDAKVHLHEHDETRRGRPLLLARIRLYTDRGLYIASGEGYGASHAINEASDILERQIRDEKTYGRSKKPPDEEFWEKRFGELLEE</sequence>
<evidence type="ECO:0000256" key="3">
    <source>
        <dbReference type="SAM" id="MobiDB-lite"/>
    </source>
</evidence>
<dbReference type="Proteomes" id="UP001597076">
    <property type="component" value="Unassembled WGS sequence"/>
</dbReference>
<keyword evidence="1 2" id="KW-0129">CBS domain</keyword>
<proteinExistence type="predicted"/>